<accession>A0ABV6NPI2</accession>
<gene>
    <name evidence="2" type="ORF">ACFFH4_24320</name>
</gene>
<evidence type="ECO:0000259" key="1">
    <source>
        <dbReference type="Pfam" id="PF01266"/>
    </source>
</evidence>
<dbReference type="InterPro" id="IPR036188">
    <property type="entry name" value="FAD/NAD-bd_sf"/>
</dbReference>
<keyword evidence="2" id="KW-0560">Oxidoreductase</keyword>
<sequence>MNLQSGTYYWPSTYPGAPSYPSLHEDLNCDVLIIGGGSSGAQCAYYLADSRLDVVVIEKNTVGSGSTSANTAIIQYSGEKLFTDLVHMFGEKSISRHLELCREAINDIEEASQTVEGDFEFKRRDSLYFASYPEDVERLKKEYGLLKQNQFELEFLKSEEIEQKYGFKKEAALYSYNDAEMNPFKFTHSLLNHAAKKGVHIFEQTEMTGHSYDQERDRVTVRTNTSHLIHARRVIYCAGYEGIDIKKEKKASFVSTYTVTTKSVNDLSFWYKQTLIWETARPYTYMRTTADNRIIIGGLDENTSYPEVRDSKLMHKKDKLIQEFNKLFPAIHLEIDYYLTAFYGGMIDGMPMIGVYDELPNSYFLFGFGDNGTVYSQMLAKIIVEEIVEGKNKDINLYLKERAL</sequence>
<dbReference type="PANTHER" id="PTHR13847">
    <property type="entry name" value="SARCOSINE DEHYDROGENASE-RELATED"/>
    <property type="match status" value="1"/>
</dbReference>
<dbReference type="EC" id="1.-.-.-" evidence="2"/>
<comment type="caution">
    <text evidence="2">The sequence shown here is derived from an EMBL/GenBank/DDBJ whole genome shotgun (WGS) entry which is preliminary data.</text>
</comment>
<organism evidence="2 3">
    <name type="scientific">Halalkalibacter alkalisediminis</name>
    <dbReference type="NCBI Taxonomy" id="935616"/>
    <lineage>
        <taxon>Bacteria</taxon>
        <taxon>Bacillati</taxon>
        <taxon>Bacillota</taxon>
        <taxon>Bacilli</taxon>
        <taxon>Bacillales</taxon>
        <taxon>Bacillaceae</taxon>
        <taxon>Halalkalibacter</taxon>
    </lineage>
</organism>
<reference evidence="2 3" key="1">
    <citation type="submission" date="2024-09" db="EMBL/GenBank/DDBJ databases">
        <authorList>
            <person name="Sun Q."/>
            <person name="Mori K."/>
        </authorList>
    </citation>
    <scope>NUCLEOTIDE SEQUENCE [LARGE SCALE GENOMIC DNA]</scope>
    <source>
        <strain evidence="2 3">NCAIM B.02301</strain>
    </source>
</reference>
<name>A0ABV6NPI2_9BACI</name>
<dbReference type="RefSeq" id="WP_273844614.1">
    <property type="nucleotide sequence ID" value="NZ_JAQQWT010000009.1"/>
</dbReference>
<feature type="domain" description="FAD dependent oxidoreductase" evidence="1">
    <location>
        <begin position="30"/>
        <end position="385"/>
    </location>
</feature>
<dbReference type="InterPro" id="IPR006076">
    <property type="entry name" value="FAD-dep_OxRdtase"/>
</dbReference>
<dbReference type="Pfam" id="PF01266">
    <property type="entry name" value="DAO"/>
    <property type="match status" value="1"/>
</dbReference>
<dbReference type="EMBL" id="JBHLTR010000102">
    <property type="protein sequence ID" value="MFC0561998.1"/>
    <property type="molecule type" value="Genomic_DNA"/>
</dbReference>
<dbReference type="Gene3D" id="3.50.50.60">
    <property type="entry name" value="FAD/NAD(P)-binding domain"/>
    <property type="match status" value="1"/>
</dbReference>
<proteinExistence type="predicted"/>
<dbReference type="PANTHER" id="PTHR13847:SF201">
    <property type="entry name" value="PUTATIBE OXIDOREDUCTASE"/>
    <property type="match status" value="1"/>
</dbReference>
<keyword evidence="3" id="KW-1185">Reference proteome</keyword>
<dbReference type="Proteomes" id="UP001589833">
    <property type="component" value="Unassembled WGS sequence"/>
</dbReference>
<dbReference type="Gene3D" id="3.30.9.10">
    <property type="entry name" value="D-Amino Acid Oxidase, subunit A, domain 2"/>
    <property type="match status" value="1"/>
</dbReference>
<evidence type="ECO:0000313" key="2">
    <source>
        <dbReference type="EMBL" id="MFC0561998.1"/>
    </source>
</evidence>
<protein>
    <submittedName>
        <fullName evidence="2">NAD(P)/FAD-dependent oxidoreductase</fullName>
        <ecNumber evidence="2">1.-.-.-</ecNumber>
    </submittedName>
</protein>
<dbReference type="GO" id="GO:0016491">
    <property type="term" value="F:oxidoreductase activity"/>
    <property type="evidence" value="ECO:0007669"/>
    <property type="project" value="UniProtKB-KW"/>
</dbReference>
<dbReference type="SUPFAM" id="SSF51905">
    <property type="entry name" value="FAD/NAD(P)-binding domain"/>
    <property type="match status" value="1"/>
</dbReference>
<evidence type="ECO:0000313" key="3">
    <source>
        <dbReference type="Proteomes" id="UP001589833"/>
    </source>
</evidence>